<dbReference type="RefSeq" id="WP_106663678.1">
    <property type="nucleotide sequence ID" value="NZ_PGGM01000003.1"/>
</dbReference>
<dbReference type="GO" id="GO:0003677">
    <property type="term" value="F:DNA binding"/>
    <property type="evidence" value="ECO:0007669"/>
    <property type="project" value="UniProtKB-KW"/>
</dbReference>
<dbReference type="PROSITE" id="PS51118">
    <property type="entry name" value="HTH_HXLR"/>
    <property type="match status" value="1"/>
</dbReference>
<dbReference type="SUPFAM" id="SSF46785">
    <property type="entry name" value="Winged helix' DNA-binding domain"/>
    <property type="match status" value="1"/>
</dbReference>
<accession>A0A2P7BFL4</accession>
<evidence type="ECO:0000256" key="2">
    <source>
        <dbReference type="ARBA" id="ARBA00023125"/>
    </source>
</evidence>
<dbReference type="InterPro" id="IPR036388">
    <property type="entry name" value="WH-like_DNA-bd_sf"/>
</dbReference>
<gene>
    <name evidence="5" type="ORF">CU103_09655</name>
</gene>
<dbReference type="AlphaFoldDB" id="A0A2P7BFL4"/>
<evidence type="ECO:0000259" key="4">
    <source>
        <dbReference type="PROSITE" id="PS51118"/>
    </source>
</evidence>
<keyword evidence="6" id="KW-1185">Reference proteome</keyword>
<dbReference type="Proteomes" id="UP000241764">
    <property type="component" value="Unassembled WGS sequence"/>
</dbReference>
<keyword evidence="2" id="KW-0238">DNA-binding</keyword>
<dbReference type="PANTHER" id="PTHR33204:SF39">
    <property type="entry name" value="TRANSCRIPTIONAL REGULATORY PROTEIN"/>
    <property type="match status" value="1"/>
</dbReference>
<evidence type="ECO:0000313" key="5">
    <source>
        <dbReference type="EMBL" id="PSH65263.1"/>
    </source>
</evidence>
<reference evidence="6" key="1">
    <citation type="submission" date="2017-11" db="EMBL/GenBank/DDBJ databases">
        <authorList>
            <person name="Kuznetsova I."/>
            <person name="Sazanova A."/>
            <person name="Chirak E."/>
            <person name="Safronova V."/>
            <person name="Willems A."/>
        </authorList>
    </citation>
    <scope>NUCLEOTIDE SEQUENCE [LARGE SCALE GENOMIC DNA]</scope>
    <source>
        <strain evidence="6">CCBAU 03422</strain>
    </source>
</reference>
<name>A0A2P7BFL4_9HYPH</name>
<dbReference type="InterPro" id="IPR036390">
    <property type="entry name" value="WH_DNA-bd_sf"/>
</dbReference>
<keyword evidence="1" id="KW-0805">Transcription regulation</keyword>
<dbReference type="PANTHER" id="PTHR33204">
    <property type="entry name" value="TRANSCRIPTIONAL REGULATOR, MARR FAMILY"/>
    <property type="match status" value="1"/>
</dbReference>
<dbReference type="EMBL" id="PGGM01000003">
    <property type="protein sequence ID" value="PSH65263.1"/>
    <property type="molecule type" value="Genomic_DNA"/>
</dbReference>
<evidence type="ECO:0000313" key="6">
    <source>
        <dbReference type="Proteomes" id="UP000241764"/>
    </source>
</evidence>
<organism evidence="5 6">
    <name type="scientific">Phyllobacterium sophorae</name>
    <dbReference type="NCBI Taxonomy" id="1520277"/>
    <lineage>
        <taxon>Bacteria</taxon>
        <taxon>Pseudomonadati</taxon>
        <taxon>Pseudomonadota</taxon>
        <taxon>Alphaproteobacteria</taxon>
        <taxon>Hyphomicrobiales</taxon>
        <taxon>Phyllobacteriaceae</taxon>
        <taxon>Phyllobacterium</taxon>
    </lineage>
</organism>
<comment type="caution">
    <text evidence="5">The sequence shown here is derived from an EMBL/GenBank/DDBJ whole genome shotgun (WGS) entry which is preliminary data.</text>
</comment>
<feature type="domain" description="HTH hxlR-type" evidence="4">
    <location>
        <begin position="16"/>
        <end position="113"/>
    </location>
</feature>
<evidence type="ECO:0000256" key="1">
    <source>
        <dbReference type="ARBA" id="ARBA00023015"/>
    </source>
</evidence>
<keyword evidence="3" id="KW-0804">Transcription</keyword>
<evidence type="ECO:0000256" key="3">
    <source>
        <dbReference type="ARBA" id="ARBA00023163"/>
    </source>
</evidence>
<protein>
    <submittedName>
        <fullName evidence="5">Transcriptional regulator</fullName>
    </submittedName>
</protein>
<dbReference type="Gene3D" id="1.10.10.10">
    <property type="entry name" value="Winged helix-like DNA-binding domain superfamily/Winged helix DNA-binding domain"/>
    <property type="match status" value="1"/>
</dbReference>
<proteinExistence type="predicted"/>
<dbReference type="Pfam" id="PF01638">
    <property type="entry name" value="HxlR"/>
    <property type="match status" value="1"/>
</dbReference>
<dbReference type="OrthoDB" id="9800350at2"/>
<sequence>MDEPARENDPVYRADCPSRVILDQIADKWSMMVLAVLSEPRRFNAIKRRLDGVTQRVLTQTLRKLERNGMVTRRVLDGRVLGVEYALTPLGRSLQGPFSILFDWTVENITVIQDCQRSYDAREDQAAA</sequence>
<dbReference type="InterPro" id="IPR002577">
    <property type="entry name" value="HTH_HxlR"/>
</dbReference>